<sequence length="95" mass="10571">MSWWWFRWREGVAAESERLAHAVDVAVGRDYLISPCGRQFSRRDTEWVTDPRHAPRGAAGEPCAACVMRVLLSAPASGGPDGGQRHSHEQRPPYG</sequence>
<protein>
    <submittedName>
        <fullName evidence="2">Uncharacterized protein</fullName>
    </submittedName>
</protein>
<evidence type="ECO:0000313" key="2">
    <source>
        <dbReference type="EMBL" id="SFT55907.1"/>
    </source>
</evidence>
<evidence type="ECO:0000256" key="1">
    <source>
        <dbReference type="SAM" id="MobiDB-lite"/>
    </source>
</evidence>
<keyword evidence="3" id="KW-1185">Reference proteome</keyword>
<dbReference type="Proteomes" id="UP000199165">
    <property type="component" value="Unassembled WGS sequence"/>
</dbReference>
<evidence type="ECO:0000313" key="3">
    <source>
        <dbReference type="Proteomes" id="UP000199165"/>
    </source>
</evidence>
<dbReference type="RefSeq" id="WP_092976115.1">
    <property type="nucleotide sequence ID" value="NZ_FPAT01000003.1"/>
</dbReference>
<reference evidence="3" key="1">
    <citation type="submission" date="2016-10" db="EMBL/GenBank/DDBJ databases">
        <authorList>
            <person name="Varghese N."/>
            <person name="Submissions S."/>
        </authorList>
    </citation>
    <scope>NUCLEOTIDE SEQUENCE [LARGE SCALE GENOMIC DNA]</scope>
    <source>
        <strain evidence="3">DSM 45501</strain>
    </source>
</reference>
<organism evidence="2 3">
    <name type="scientific">Actinopolyspora righensis</name>
    <dbReference type="NCBI Taxonomy" id="995060"/>
    <lineage>
        <taxon>Bacteria</taxon>
        <taxon>Bacillati</taxon>
        <taxon>Actinomycetota</taxon>
        <taxon>Actinomycetes</taxon>
        <taxon>Actinopolysporales</taxon>
        <taxon>Actinopolysporaceae</taxon>
        <taxon>Actinopolyspora</taxon>
        <taxon>Actinopolyspora alba group</taxon>
    </lineage>
</organism>
<name>A0A1I6YZL4_9ACTN</name>
<dbReference type="EMBL" id="FPAT01000003">
    <property type="protein sequence ID" value="SFT55907.1"/>
    <property type="molecule type" value="Genomic_DNA"/>
</dbReference>
<feature type="compositionally biased region" description="Basic and acidic residues" evidence="1">
    <location>
        <begin position="83"/>
        <end position="95"/>
    </location>
</feature>
<accession>A0A1I6YZL4</accession>
<dbReference type="STRING" id="995060.SAMN04487904_103430"/>
<dbReference type="AlphaFoldDB" id="A0A1I6YZL4"/>
<feature type="region of interest" description="Disordered" evidence="1">
    <location>
        <begin position="76"/>
        <end position="95"/>
    </location>
</feature>
<proteinExistence type="predicted"/>
<gene>
    <name evidence="2" type="ORF">SAMN04487904_103430</name>
</gene>